<proteinExistence type="predicted"/>
<keyword evidence="3" id="KW-1185">Reference proteome</keyword>
<feature type="region of interest" description="Disordered" evidence="1">
    <location>
        <begin position="71"/>
        <end position="99"/>
    </location>
</feature>
<gene>
    <name evidence="2" type="ORF">B0J12DRAFT_246706</name>
</gene>
<sequence length="328" mass="36780">MVTKPSCFDVAQKNSDSIIHRTQPPPRTHPTTPTLLAVTTDIQIWVSKTMQPFRTHTPTFSLIPDERRANVDASSLSECSTPQRRVGPRKKPSSYFSSKTPKYLEDPGMEIWATEAVGDDASSPDITMMVDAIFIKICNRPFDGLPAHMNSSVLHIIEAYRDLSMEKEQLDEQLGGRDSRLAEAERAWECEDQACRAEIKRPELIIARGKNGMSRLLASRHDSVINRKRNSRDQHTTAMLVKKKTTVPTNERQSRGIRQGKGTKSHSVSGDDAERERSASILDVTIQPRKGSPSPAFFRRQPRYFSGNTATAEPLQCLRKGPSAPRRT</sequence>
<comment type="caution">
    <text evidence="2">The sequence shown here is derived from an EMBL/GenBank/DDBJ whole genome shotgun (WGS) entry which is preliminary data.</text>
</comment>
<protein>
    <submittedName>
        <fullName evidence="2">Uncharacterized protein</fullName>
    </submittedName>
</protein>
<dbReference type="Proteomes" id="UP000774617">
    <property type="component" value="Unassembled WGS sequence"/>
</dbReference>
<organism evidence="2 3">
    <name type="scientific">Macrophomina phaseolina</name>
    <dbReference type="NCBI Taxonomy" id="35725"/>
    <lineage>
        <taxon>Eukaryota</taxon>
        <taxon>Fungi</taxon>
        <taxon>Dikarya</taxon>
        <taxon>Ascomycota</taxon>
        <taxon>Pezizomycotina</taxon>
        <taxon>Dothideomycetes</taxon>
        <taxon>Dothideomycetes incertae sedis</taxon>
        <taxon>Botryosphaeriales</taxon>
        <taxon>Botryosphaeriaceae</taxon>
        <taxon>Macrophomina</taxon>
    </lineage>
</organism>
<feature type="region of interest" description="Disordered" evidence="1">
    <location>
        <begin position="243"/>
        <end position="328"/>
    </location>
</feature>
<evidence type="ECO:0000313" key="2">
    <source>
        <dbReference type="EMBL" id="KAH7039078.1"/>
    </source>
</evidence>
<evidence type="ECO:0000313" key="3">
    <source>
        <dbReference type="Proteomes" id="UP000774617"/>
    </source>
</evidence>
<evidence type="ECO:0000256" key="1">
    <source>
        <dbReference type="SAM" id="MobiDB-lite"/>
    </source>
</evidence>
<reference evidence="2 3" key="1">
    <citation type="journal article" date="2021" name="Nat. Commun.">
        <title>Genetic determinants of endophytism in the Arabidopsis root mycobiome.</title>
        <authorList>
            <person name="Mesny F."/>
            <person name="Miyauchi S."/>
            <person name="Thiergart T."/>
            <person name="Pickel B."/>
            <person name="Atanasova L."/>
            <person name="Karlsson M."/>
            <person name="Huettel B."/>
            <person name="Barry K.W."/>
            <person name="Haridas S."/>
            <person name="Chen C."/>
            <person name="Bauer D."/>
            <person name="Andreopoulos W."/>
            <person name="Pangilinan J."/>
            <person name="LaButti K."/>
            <person name="Riley R."/>
            <person name="Lipzen A."/>
            <person name="Clum A."/>
            <person name="Drula E."/>
            <person name="Henrissat B."/>
            <person name="Kohler A."/>
            <person name="Grigoriev I.V."/>
            <person name="Martin F.M."/>
            <person name="Hacquard S."/>
        </authorList>
    </citation>
    <scope>NUCLEOTIDE SEQUENCE [LARGE SCALE GENOMIC DNA]</scope>
    <source>
        <strain evidence="2 3">MPI-SDFR-AT-0080</strain>
    </source>
</reference>
<feature type="compositionally biased region" description="Polar residues" evidence="1">
    <location>
        <begin position="72"/>
        <end position="83"/>
    </location>
</feature>
<accession>A0ABQ8G0C2</accession>
<name>A0ABQ8G0C2_9PEZI</name>
<dbReference type="EMBL" id="JAGTJR010000030">
    <property type="protein sequence ID" value="KAH7039078.1"/>
    <property type="molecule type" value="Genomic_DNA"/>
</dbReference>